<comment type="caution">
    <text evidence="1">The sequence shown here is derived from an EMBL/GenBank/DDBJ whole genome shotgun (WGS) entry which is preliminary data.</text>
</comment>
<evidence type="ECO:0000313" key="1">
    <source>
        <dbReference type="EMBL" id="GFS64510.1"/>
    </source>
</evidence>
<keyword evidence="2" id="KW-1185">Reference proteome</keyword>
<dbReference type="Proteomes" id="UP000887013">
    <property type="component" value="Unassembled WGS sequence"/>
</dbReference>
<evidence type="ECO:0000313" key="2">
    <source>
        <dbReference type="Proteomes" id="UP000887013"/>
    </source>
</evidence>
<organism evidence="1 2">
    <name type="scientific">Nephila pilipes</name>
    <name type="common">Giant wood spider</name>
    <name type="synonym">Nephila maculata</name>
    <dbReference type="NCBI Taxonomy" id="299642"/>
    <lineage>
        <taxon>Eukaryota</taxon>
        <taxon>Metazoa</taxon>
        <taxon>Ecdysozoa</taxon>
        <taxon>Arthropoda</taxon>
        <taxon>Chelicerata</taxon>
        <taxon>Arachnida</taxon>
        <taxon>Araneae</taxon>
        <taxon>Araneomorphae</taxon>
        <taxon>Entelegynae</taxon>
        <taxon>Araneoidea</taxon>
        <taxon>Nephilidae</taxon>
        <taxon>Nephila</taxon>
    </lineage>
</organism>
<reference evidence="1" key="1">
    <citation type="submission" date="2020-08" db="EMBL/GenBank/DDBJ databases">
        <title>Multicomponent nature underlies the extraordinary mechanical properties of spider dragline silk.</title>
        <authorList>
            <person name="Kono N."/>
            <person name="Nakamura H."/>
            <person name="Mori M."/>
            <person name="Yoshida Y."/>
            <person name="Ohtoshi R."/>
            <person name="Malay A.D."/>
            <person name="Moran D.A.P."/>
            <person name="Tomita M."/>
            <person name="Numata K."/>
            <person name="Arakawa K."/>
        </authorList>
    </citation>
    <scope>NUCLEOTIDE SEQUENCE</scope>
</reference>
<gene>
    <name evidence="1" type="ORF">NPIL_242541</name>
</gene>
<dbReference type="EMBL" id="BMAW01048178">
    <property type="protein sequence ID" value="GFS64510.1"/>
    <property type="molecule type" value="Genomic_DNA"/>
</dbReference>
<accession>A0A8X6K490</accession>
<sequence length="76" mass="8947">MPRLEPPESKDKAAIAEDVGDGYLLRKRNVGYRCEEPPKELRDDGLRNFNLSFDEVNEFRSQYEHHEHLTSIFLRA</sequence>
<proteinExistence type="predicted"/>
<protein>
    <submittedName>
        <fullName evidence="1">Uncharacterized protein</fullName>
    </submittedName>
</protein>
<dbReference type="AlphaFoldDB" id="A0A8X6K490"/>
<name>A0A8X6K490_NEPPI</name>